<feature type="region of interest" description="Disordered" evidence="15">
    <location>
        <begin position="211"/>
        <end position="248"/>
    </location>
</feature>
<dbReference type="Gene3D" id="3.30.60.20">
    <property type="match status" value="1"/>
</dbReference>
<feature type="domain" description="SH3" evidence="16">
    <location>
        <begin position="288"/>
        <end position="347"/>
    </location>
</feature>
<dbReference type="SUPFAM" id="SSF50044">
    <property type="entry name" value="SH3-domain"/>
    <property type="match status" value="1"/>
</dbReference>
<dbReference type="PRINTS" id="PR00452">
    <property type="entry name" value="SH3DOMAIN"/>
</dbReference>
<dbReference type="PANTHER" id="PTHR15135">
    <property type="entry name" value="STAC"/>
    <property type="match status" value="1"/>
</dbReference>
<organism evidence="18 19">
    <name type="scientific">Salvator merianae</name>
    <name type="common">Argentine black and white tegu</name>
    <name type="synonym">Tupinambis merianae</name>
    <dbReference type="NCBI Taxonomy" id="96440"/>
    <lineage>
        <taxon>Eukaryota</taxon>
        <taxon>Metazoa</taxon>
        <taxon>Chordata</taxon>
        <taxon>Craniata</taxon>
        <taxon>Vertebrata</taxon>
        <taxon>Euteleostomi</taxon>
        <taxon>Lepidosauria</taxon>
        <taxon>Squamata</taxon>
        <taxon>Bifurcata</taxon>
        <taxon>Unidentata</taxon>
        <taxon>Episquamata</taxon>
        <taxon>Laterata</taxon>
        <taxon>Teiioidea</taxon>
        <taxon>Teiidae</taxon>
        <taxon>Salvator</taxon>
    </lineage>
</organism>
<feature type="compositionally biased region" description="Basic residues" evidence="15">
    <location>
        <begin position="39"/>
        <end position="53"/>
    </location>
</feature>
<dbReference type="InterPro" id="IPR001452">
    <property type="entry name" value="SH3_domain"/>
</dbReference>
<dbReference type="GO" id="GO:1903078">
    <property type="term" value="P:positive regulation of protein localization to plasma membrane"/>
    <property type="evidence" value="ECO:0007669"/>
    <property type="project" value="Ensembl"/>
</dbReference>
<dbReference type="Pfam" id="PF00130">
    <property type="entry name" value="C1_1"/>
    <property type="match status" value="1"/>
</dbReference>
<evidence type="ECO:0000256" key="3">
    <source>
        <dbReference type="ARBA" id="ARBA00022443"/>
    </source>
</evidence>
<evidence type="ECO:0000256" key="13">
    <source>
        <dbReference type="ARBA" id="ARBA00077808"/>
    </source>
</evidence>
<feature type="region of interest" description="Disordered" evidence="15">
    <location>
        <begin position="1"/>
        <end position="65"/>
    </location>
</feature>
<dbReference type="PROSITE" id="PS50081">
    <property type="entry name" value="ZF_DAG_PE_2"/>
    <property type="match status" value="1"/>
</dbReference>
<dbReference type="Pfam" id="PF14604">
    <property type="entry name" value="SH3_9"/>
    <property type="match status" value="1"/>
</dbReference>
<keyword evidence="10" id="KW-0472">Membrane</keyword>
<dbReference type="InterPro" id="IPR046349">
    <property type="entry name" value="C1-like_sf"/>
</dbReference>
<dbReference type="Ensembl" id="ENSSMRT00000008786.1">
    <property type="protein sequence ID" value="ENSSMRP00000007514.1"/>
    <property type="gene ID" value="ENSSMRG00000006031.1"/>
</dbReference>
<reference evidence="18" key="2">
    <citation type="submission" date="2025-09" db="UniProtKB">
        <authorList>
            <consortium name="Ensembl"/>
        </authorList>
    </citation>
    <scope>IDENTIFICATION</scope>
</reference>
<feature type="domain" description="Phorbol-ester/DAG-type" evidence="17">
    <location>
        <begin position="107"/>
        <end position="159"/>
    </location>
</feature>
<evidence type="ECO:0000256" key="11">
    <source>
        <dbReference type="ARBA" id="ARBA00065917"/>
    </source>
</evidence>
<dbReference type="PROSITE" id="PS00479">
    <property type="entry name" value="ZF_DAG_PE_1"/>
    <property type="match status" value="1"/>
</dbReference>
<dbReference type="SMART" id="SM00326">
    <property type="entry name" value="SH3"/>
    <property type="match status" value="1"/>
</dbReference>
<dbReference type="AlphaFoldDB" id="A0A8D0DIX2"/>
<keyword evidence="5" id="KW-0963">Cytoplasm</keyword>
<dbReference type="Proteomes" id="UP000694421">
    <property type="component" value="Unplaced"/>
</dbReference>
<feature type="domain" description="SH3" evidence="16">
    <location>
        <begin position="350"/>
        <end position="405"/>
    </location>
</feature>
<evidence type="ECO:0000256" key="9">
    <source>
        <dbReference type="ARBA" id="ARBA00022833"/>
    </source>
</evidence>
<dbReference type="GO" id="GO:0034605">
    <property type="term" value="P:cellular response to heat"/>
    <property type="evidence" value="ECO:0007669"/>
    <property type="project" value="Ensembl"/>
</dbReference>
<dbReference type="InterPro" id="IPR039688">
    <property type="entry name" value="STAC1/2/3"/>
</dbReference>
<evidence type="ECO:0000313" key="18">
    <source>
        <dbReference type="Ensembl" id="ENSSMRP00000007514.1"/>
    </source>
</evidence>
<dbReference type="OMA" id="IYRCVRT"/>
<dbReference type="InterPro" id="IPR036028">
    <property type="entry name" value="SH3-like_dom_sf"/>
</dbReference>
<keyword evidence="19" id="KW-1185">Reference proteome</keyword>
<evidence type="ECO:0000256" key="15">
    <source>
        <dbReference type="SAM" id="MobiDB-lite"/>
    </source>
</evidence>
<dbReference type="SUPFAM" id="SSF57889">
    <property type="entry name" value="Cysteine-rich domain"/>
    <property type="match status" value="1"/>
</dbReference>
<dbReference type="PANTHER" id="PTHR15135:SF3">
    <property type="entry name" value="SH3 AND CYSTEINE-RICH DOMAIN-CONTAINING PROTEIN"/>
    <property type="match status" value="1"/>
</dbReference>
<dbReference type="InterPro" id="IPR002219">
    <property type="entry name" value="PKC_DAG/PE"/>
</dbReference>
<evidence type="ECO:0000256" key="12">
    <source>
        <dbReference type="ARBA" id="ARBA00068132"/>
    </source>
</evidence>
<evidence type="ECO:0000256" key="8">
    <source>
        <dbReference type="ARBA" id="ARBA00022771"/>
    </source>
</evidence>
<comment type="subcellular location">
    <subcellularLocation>
        <location evidence="1">Cell membrane</location>
        <location evidence="1">Sarcolemma</location>
        <topology evidence="1">Peripheral membrane protein</topology>
        <orientation evidence="1">Cytoplasmic side</orientation>
    </subcellularLocation>
    <subcellularLocation>
        <location evidence="2">Cytoplasm</location>
        <location evidence="2">Cytosol</location>
    </subcellularLocation>
</comment>
<evidence type="ECO:0000256" key="6">
    <source>
        <dbReference type="ARBA" id="ARBA00022723"/>
    </source>
</evidence>
<dbReference type="SMART" id="SM00109">
    <property type="entry name" value="C1"/>
    <property type="match status" value="1"/>
</dbReference>
<dbReference type="GO" id="GO:0005829">
    <property type="term" value="C:cytosol"/>
    <property type="evidence" value="ECO:0007669"/>
    <property type="project" value="UniProtKB-SubCell"/>
</dbReference>
<evidence type="ECO:0000259" key="16">
    <source>
        <dbReference type="PROSITE" id="PS50002"/>
    </source>
</evidence>
<accession>A0A8D0DIX2</accession>
<keyword evidence="9" id="KW-0862">Zinc</keyword>
<reference evidence="18" key="1">
    <citation type="submission" date="2025-08" db="UniProtKB">
        <authorList>
            <consortium name="Ensembl"/>
        </authorList>
    </citation>
    <scope>IDENTIFICATION</scope>
</reference>
<dbReference type="GeneTree" id="ENSGT00950000183092"/>
<dbReference type="Pfam" id="PF07653">
    <property type="entry name" value="SH3_2"/>
    <property type="match status" value="1"/>
</dbReference>
<keyword evidence="3 14" id="KW-0728">SH3 domain</keyword>
<protein>
    <recommendedName>
        <fullName evidence="12">SH3 and cysteine-rich domain-containing protein</fullName>
    </recommendedName>
    <alternativeName>
        <fullName evidence="13">Src homology 3 and cysteine-rich domain-containing protein</fullName>
    </alternativeName>
</protein>
<proteinExistence type="predicted"/>
<dbReference type="Pfam" id="PF16664">
    <property type="entry name" value="STAC2_u1"/>
    <property type="match status" value="1"/>
</dbReference>
<evidence type="ECO:0000259" key="17">
    <source>
        <dbReference type="PROSITE" id="PS50081"/>
    </source>
</evidence>
<feature type="region of interest" description="Disordered" evidence="15">
    <location>
        <begin position="77"/>
        <end position="104"/>
    </location>
</feature>
<keyword evidence="8" id="KW-0863">Zinc-finger</keyword>
<keyword evidence="4" id="KW-1003">Cell membrane</keyword>
<keyword evidence="6" id="KW-0479">Metal-binding</keyword>
<evidence type="ECO:0000256" key="5">
    <source>
        <dbReference type="ARBA" id="ARBA00022490"/>
    </source>
</evidence>
<dbReference type="FunFam" id="3.30.60.20:FF:000044">
    <property type="entry name" value="SH3 and cysteine-rich domain-containing protein"/>
    <property type="match status" value="1"/>
</dbReference>
<evidence type="ECO:0000256" key="7">
    <source>
        <dbReference type="ARBA" id="ARBA00022737"/>
    </source>
</evidence>
<dbReference type="PROSITE" id="PS50002">
    <property type="entry name" value="SH3"/>
    <property type="match status" value="2"/>
</dbReference>
<dbReference type="GO" id="GO:0030315">
    <property type="term" value="C:T-tubule"/>
    <property type="evidence" value="ECO:0007669"/>
    <property type="project" value="Ensembl"/>
</dbReference>
<dbReference type="GO" id="GO:0008270">
    <property type="term" value="F:zinc ion binding"/>
    <property type="evidence" value="ECO:0007669"/>
    <property type="project" value="UniProtKB-KW"/>
</dbReference>
<dbReference type="CDD" id="cd20880">
    <property type="entry name" value="C1_Stac1"/>
    <property type="match status" value="1"/>
</dbReference>
<dbReference type="CDD" id="cd11833">
    <property type="entry name" value="SH3_Stac_1"/>
    <property type="match status" value="1"/>
</dbReference>
<comment type="subunit">
    <text evidence="11">Interacts (via SH3 domains) with CACNA1S. Interacts with CACNA1H. Interacts with CACNA1C.</text>
</comment>
<evidence type="ECO:0000313" key="19">
    <source>
        <dbReference type="Proteomes" id="UP000694421"/>
    </source>
</evidence>
<dbReference type="PRINTS" id="PR01887">
    <property type="entry name" value="SPECTRNALPHA"/>
</dbReference>
<evidence type="ECO:0000256" key="10">
    <source>
        <dbReference type="ARBA" id="ARBA00023136"/>
    </source>
</evidence>
<dbReference type="GO" id="GO:0003009">
    <property type="term" value="P:skeletal muscle contraction"/>
    <property type="evidence" value="ECO:0007669"/>
    <property type="project" value="TreeGrafter"/>
</dbReference>
<keyword evidence="7" id="KW-0677">Repeat</keyword>
<name>A0A8D0DIX2_SALMN</name>
<sequence>MIPPHSDPPEVSLQGVEGEDHVEGSEQPPSPAGQESKLQKLKRSLSFKTKSLRSKSADNFFQRTNSDMKLQVDLLSEMSPSTGQPPDSESQSSTPTKPHQQQEGNKTHIFQEHIFKKPTFCDICNHMIVGTNAKHGLRCKACKLSIHHKCAESIGQQRCMGKLPKGFRRYYSSPLLIHEQFGCIKEVMPIACGNKVDPVYETLRFGTSLAQKTKKGSSGSSSDSPKRNSTSDLAEVPEEGDSPGSLLDINRKRSNSVFTYSVNGTMYFGDEPKKINSVFQGSLHKDTTQMNTYIALYKFVPQENEDLEMRPGDRITLLEDSNEDWWKGKIEDRVGFFPANFVQRLQQDEKVFKCIRTFIGCKEQGQITLKESQICMTSEKEHDGFIRVSSGKKKGFVPVDVLENI</sequence>
<feature type="compositionally biased region" description="Polar residues" evidence="15">
    <location>
        <begin position="78"/>
        <end position="104"/>
    </location>
</feature>
<evidence type="ECO:0000256" key="2">
    <source>
        <dbReference type="ARBA" id="ARBA00004514"/>
    </source>
</evidence>
<dbReference type="GO" id="GO:0009898">
    <property type="term" value="C:cytoplasmic side of plasma membrane"/>
    <property type="evidence" value="ECO:0007669"/>
    <property type="project" value="Ensembl"/>
</dbReference>
<dbReference type="GO" id="GO:0044325">
    <property type="term" value="F:transmembrane transporter binding"/>
    <property type="evidence" value="ECO:0007669"/>
    <property type="project" value="Ensembl"/>
</dbReference>
<evidence type="ECO:0000256" key="1">
    <source>
        <dbReference type="ARBA" id="ARBA00004278"/>
    </source>
</evidence>
<evidence type="ECO:0000256" key="4">
    <source>
        <dbReference type="ARBA" id="ARBA00022475"/>
    </source>
</evidence>
<dbReference type="FunFam" id="2.30.30.40:FF:000073">
    <property type="entry name" value="SH3 and cysteine-rich domain-containing protein 2"/>
    <property type="match status" value="1"/>
</dbReference>
<dbReference type="Gene3D" id="2.30.30.40">
    <property type="entry name" value="SH3 Domains"/>
    <property type="match status" value="1"/>
</dbReference>
<dbReference type="InterPro" id="IPR035508">
    <property type="entry name" value="STAC1_SH3"/>
</dbReference>
<evidence type="ECO:0000256" key="14">
    <source>
        <dbReference type="PROSITE-ProRule" id="PRU00192"/>
    </source>
</evidence>